<comment type="similarity">
    <text evidence="6">Belongs to the protein kinase superfamily.</text>
</comment>
<dbReference type="EMBL" id="OZ019903">
    <property type="protein sequence ID" value="CAK9195971.1"/>
    <property type="molecule type" value="Genomic_DNA"/>
</dbReference>
<dbReference type="InterPro" id="IPR008271">
    <property type="entry name" value="Ser/Thr_kinase_AS"/>
</dbReference>
<evidence type="ECO:0000256" key="3">
    <source>
        <dbReference type="ARBA" id="ARBA00022777"/>
    </source>
</evidence>
<gene>
    <name evidence="10" type="ORF">CSSPTR1EN2_LOCUS3240</name>
</gene>
<keyword evidence="8" id="KW-0812">Transmembrane</keyword>
<evidence type="ECO:0000256" key="7">
    <source>
        <dbReference type="SAM" id="MobiDB-lite"/>
    </source>
</evidence>
<evidence type="ECO:0000256" key="6">
    <source>
        <dbReference type="RuleBase" id="RU000304"/>
    </source>
</evidence>
<evidence type="ECO:0000256" key="1">
    <source>
        <dbReference type="ARBA" id="ARBA00022679"/>
    </source>
</evidence>
<dbReference type="InterPro" id="IPR017441">
    <property type="entry name" value="Protein_kinase_ATP_BS"/>
</dbReference>
<feature type="transmembrane region" description="Helical" evidence="8">
    <location>
        <begin position="82"/>
        <end position="106"/>
    </location>
</feature>
<dbReference type="InterPro" id="IPR011009">
    <property type="entry name" value="Kinase-like_dom_sf"/>
</dbReference>
<feature type="domain" description="Protein kinase" evidence="9">
    <location>
        <begin position="164"/>
        <end position="443"/>
    </location>
</feature>
<keyword evidence="3" id="KW-0418">Kinase</keyword>
<keyword evidence="2 5" id="KW-0547">Nucleotide-binding</keyword>
<keyword evidence="4 5" id="KW-0067">ATP-binding</keyword>
<dbReference type="PROSITE" id="PS50011">
    <property type="entry name" value="PROTEIN_KINASE_DOM"/>
    <property type="match status" value="1"/>
</dbReference>
<keyword evidence="6" id="KW-0723">Serine/threonine-protein kinase</keyword>
<dbReference type="PANTHER" id="PTHR46008">
    <property type="entry name" value="LEAF RUST 10 DISEASE-RESISTANCE LOCUS RECEPTOR-LIKE PROTEIN KINASE-LIKE 1.4"/>
    <property type="match status" value="1"/>
</dbReference>
<evidence type="ECO:0000256" key="5">
    <source>
        <dbReference type="PROSITE-ProRule" id="PRU10141"/>
    </source>
</evidence>
<feature type="compositionally biased region" description="Low complexity" evidence="7">
    <location>
        <begin position="43"/>
        <end position="78"/>
    </location>
</feature>
<feature type="region of interest" description="Disordered" evidence="7">
    <location>
        <begin position="42"/>
        <end position="78"/>
    </location>
</feature>
<dbReference type="PROSITE" id="PS00107">
    <property type="entry name" value="PROTEIN_KINASE_ATP"/>
    <property type="match status" value="1"/>
</dbReference>
<dbReference type="InterPro" id="IPR000719">
    <property type="entry name" value="Prot_kinase_dom"/>
</dbReference>
<dbReference type="CDD" id="cd14066">
    <property type="entry name" value="STKc_IRAK"/>
    <property type="match status" value="1"/>
</dbReference>
<dbReference type="Pfam" id="PF00069">
    <property type="entry name" value="Pkinase"/>
    <property type="match status" value="1"/>
</dbReference>
<dbReference type="Gene3D" id="1.10.510.10">
    <property type="entry name" value="Transferase(Phosphotransferase) domain 1"/>
    <property type="match status" value="1"/>
</dbReference>
<evidence type="ECO:0000313" key="11">
    <source>
        <dbReference type="Proteomes" id="UP001497512"/>
    </source>
</evidence>
<evidence type="ECO:0000256" key="4">
    <source>
        <dbReference type="ARBA" id="ARBA00022840"/>
    </source>
</evidence>
<reference evidence="10" key="1">
    <citation type="submission" date="2024-02" db="EMBL/GenBank/DDBJ databases">
        <authorList>
            <consortium name="ELIXIR-Norway"/>
            <consortium name="Elixir Norway"/>
        </authorList>
    </citation>
    <scope>NUCLEOTIDE SEQUENCE</scope>
</reference>
<dbReference type="Gene3D" id="3.30.200.20">
    <property type="entry name" value="Phosphorylase Kinase, domain 1"/>
    <property type="match status" value="1"/>
</dbReference>
<proteinExistence type="inferred from homology"/>
<sequence>MNYVACVAAAWASSNNKRISHCKQTARQKKLSMMISRAQQGPAAAATQSQTHSTISSTSTPAAESMNSSSSTPSSSSSSNNVAVIAGVVIVVVVLLAVGLLVCVCIQRRRRNGYGYKSSLRKRKSQGSIKEVMSSIMSQQGKLAGLKDVHVFTFKELEKATENFADHLILGIGGFGTVYKGTLKNGMVHVAIKISNHVSTSGKKQLLNEVTILSQLNHRNLVRLYGCCLETEVPILVYEYIPNGNLYEHLHRLRFGVNLNWSKRLQIAAETAEALAYLHFAAFPPIYHRDVKTANILLDNTFTVKVADFGISRLVNPGKSHVSTAVQGTPGYLDPEYFHSYHLTDKSDVFSFGVVLLELLTSQKPLDYKRELESHSLAAFSIPYIKNGKLDQILDPQLKDVPAVDFQLMFPAMQSVAELAANCLANKRKDRPTMKDVVEDLYSIKAFGKRQAAAAATLG</sequence>
<evidence type="ECO:0000256" key="8">
    <source>
        <dbReference type="SAM" id="Phobius"/>
    </source>
</evidence>
<keyword evidence="8" id="KW-1133">Transmembrane helix</keyword>
<organism evidence="10 11">
    <name type="scientific">Sphagnum troendelagicum</name>
    <dbReference type="NCBI Taxonomy" id="128251"/>
    <lineage>
        <taxon>Eukaryota</taxon>
        <taxon>Viridiplantae</taxon>
        <taxon>Streptophyta</taxon>
        <taxon>Embryophyta</taxon>
        <taxon>Bryophyta</taxon>
        <taxon>Sphagnophytina</taxon>
        <taxon>Sphagnopsida</taxon>
        <taxon>Sphagnales</taxon>
        <taxon>Sphagnaceae</taxon>
        <taxon>Sphagnum</taxon>
    </lineage>
</organism>
<dbReference type="SMART" id="SM00220">
    <property type="entry name" value="S_TKc"/>
    <property type="match status" value="1"/>
</dbReference>
<evidence type="ECO:0000256" key="2">
    <source>
        <dbReference type="ARBA" id="ARBA00022741"/>
    </source>
</evidence>
<dbReference type="Proteomes" id="UP001497512">
    <property type="component" value="Chromosome 11"/>
</dbReference>
<keyword evidence="1" id="KW-0808">Transferase</keyword>
<dbReference type="SUPFAM" id="SSF56112">
    <property type="entry name" value="Protein kinase-like (PK-like)"/>
    <property type="match status" value="1"/>
</dbReference>
<evidence type="ECO:0000313" key="10">
    <source>
        <dbReference type="EMBL" id="CAK9195971.1"/>
    </source>
</evidence>
<accession>A0ABP0TGG7</accession>
<evidence type="ECO:0000259" key="9">
    <source>
        <dbReference type="PROSITE" id="PS50011"/>
    </source>
</evidence>
<dbReference type="PROSITE" id="PS00108">
    <property type="entry name" value="PROTEIN_KINASE_ST"/>
    <property type="match status" value="1"/>
</dbReference>
<keyword evidence="8" id="KW-0472">Membrane</keyword>
<keyword evidence="11" id="KW-1185">Reference proteome</keyword>
<protein>
    <recommendedName>
        <fullName evidence="9">Protein kinase domain-containing protein</fullName>
    </recommendedName>
</protein>
<feature type="binding site" evidence="5">
    <location>
        <position position="193"/>
    </location>
    <ligand>
        <name>ATP</name>
        <dbReference type="ChEBI" id="CHEBI:30616"/>
    </ligand>
</feature>
<name>A0ABP0TGG7_9BRYO</name>